<dbReference type="InterPro" id="IPR036217">
    <property type="entry name" value="MethylDNA_cys_MeTrfase_DNAb"/>
</dbReference>
<feature type="domain" description="Methylated-DNA-[protein]-cysteine S-methyltransferase DNA binding" evidence="7">
    <location>
        <begin position="3"/>
        <end position="84"/>
    </location>
</feature>
<dbReference type="GO" id="GO:0006281">
    <property type="term" value="P:DNA repair"/>
    <property type="evidence" value="ECO:0007669"/>
    <property type="project" value="UniProtKB-KW"/>
</dbReference>
<evidence type="ECO:0000256" key="4">
    <source>
        <dbReference type="ARBA" id="ARBA00022763"/>
    </source>
</evidence>
<evidence type="ECO:0000256" key="6">
    <source>
        <dbReference type="ARBA" id="ARBA00049348"/>
    </source>
</evidence>
<sequence>MKFFEIVYTMVSKIPSGRVATYGQIARMVGNPRASRAVGYALHVNPMPGAVPCHRVVNREGRLAPAFAFGGTDAQRQLLEAEGIAVSEDGYVDMKRYQWDGKTEEVRRFKKGEAPQETAQKEE</sequence>
<evidence type="ECO:0000256" key="1">
    <source>
        <dbReference type="ARBA" id="ARBA00001286"/>
    </source>
</evidence>
<dbReference type="CDD" id="cd06445">
    <property type="entry name" value="ATase"/>
    <property type="match status" value="1"/>
</dbReference>
<keyword evidence="2" id="KW-0489">Methyltransferase</keyword>
<dbReference type="Pfam" id="PF01035">
    <property type="entry name" value="DNA_binding_1"/>
    <property type="match status" value="1"/>
</dbReference>
<dbReference type="PROSITE" id="PS00374">
    <property type="entry name" value="MGMT"/>
    <property type="match status" value="1"/>
</dbReference>
<gene>
    <name evidence="8" type="ORF">PUP29_08950</name>
</gene>
<organism evidence="8">
    <name type="scientific">Christensenella massiliensis</name>
    <dbReference type="NCBI Taxonomy" id="1805714"/>
    <lineage>
        <taxon>Bacteria</taxon>
        <taxon>Bacillati</taxon>
        <taxon>Bacillota</taxon>
        <taxon>Clostridia</taxon>
        <taxon>Christensenellales</taxon>
        <taxon>Christensenellaceae</taxon>
        <taxon>Christensenella</taxon>
    </lineage>
</organism>
<dbReference type="RefSeq" id="WP_353423049.1">
    <property type="nucleotide sequence ID" value="NZ_CP117826.1"/>
</dbReference>
<dbReference type="GO" id="GO:0032259">
    <property type="term" value="P:methylation"/>
    <property type="evidence" value="ECO:0007669"/>
    <property type="project" value="UniProtKB-KW"/>
</dbReference>
<evidence type="ECO:0000256" key="3">
    <source>
        <dbReference type="ARBA" id="ARBA00022679"/>
    </source>
</evidence>
<evidence type="ECO:0000256" key="2">
    <source>
        <dbReference type="ARBA" id="ARBA00022603"/>
    </source>
</evidence>
<reference evidence="8" key="1">
    <citation type="submission" date="2023-02" db="EMBL/GenBank/DDBJ databases">
        <title>Gut commensal Christensenella minuta modulates host metabolism via a new class of secondary bile acids.</title>
        <authorList>
            <person name="Liu C."/>
        </authorList>
    </citation>
    <scope>NUCLEOTIDE SEQUENCE</scope>
    <source>
        <strain evidence="8">CA70</strain>
    </source>
</reference>
<name>A0AAU8A746_9FIRM</name>
<dbReference type="PANTHER" id="PTHR42942">
    <property type="entry name" value="6-O-METHYLGUANINE DNA METHYLTRANSFERASE"/>
    <property type="match status" value="1"/>
</dbReference>
<dbReference type="PANTHER" id="PTHR42942:SF1">
    <property type="entry name" value="ALKYLTRANSFERASE-LIKE PROTEIN 1"/>
    <property type="match status" value="1"/>
</dbReference>
<protein>
    <submittedName>
        <fullName evidence="8">MGMT family protein</fullName>
    </submittedName>
</protein>
<keyword evidence="3" id="KW-0808">Transferase</keyword>
<evidence type="ECO:0000259" key="7">
    <source>
        <dbReference type="Pfam" id="PF01035"/>
    </source>
</evidence>
<dbReference type="Gene3D" id="1.10.10.10">
    <property type="entry name" value="Winged helix-like DNA-binding domain superfamily/Winged helix DNA-binding domain"/>
    <property type="match status" value="1"/>
</dbReference>
<keyword evidence="4" id="KW-0227">DNA damage</keyword>
<dbReference type="NCBIfam" id="TIGR00589">
    <property type="entry name" value="ogt"/>
    <property type="match status" value="1"/>
</dbReference>
<dbReference type="InterPro" id="IPR014048">
    <property type="entry name" value="MethylDNA_cys_MeTrfase_DNA-bd"/>
</dbReference>
<keyword evidence="5" id="KW-0234">DNA repair</keyword>
<proteinExistence type="predicted"/>
<accession>A0AAU8A746</accession>
<comment type="catalytic activity">
    <reaction evidence="1">
        <text>a 4-O-methyl-thymidine in DNA + L-cysteinyl-[protein] = a thymidine in DNA + S-methyl-L-cysteinyl-[protein]</text>
        <dbReference type="Rhea" id="RHEA:53428"/>
        <dbReference type="Rhea" id="RHEA-COMP:10131"/>
        <dbReference type="Rhea" id="RHEA-COMP:10132"/>
        <dbReference type="Rhea" id="RHEA-COMP:13555"/>
        <dbReference type="Rhea" id="RHEA-COMP:13556"/>
        <dbReference type="ChEBI" id="CHEBI:29950"/>
        <dbReference type="ChEBI" id="CHEBI:82612"/>
        <dbReference type="ChEBI" id="CHEBI:137386"/>
        <dbReference type="ChEBI" id="CHEBI:137387"/>
        <dbReference type="EC" id="2.1.1.63"/>
    </reaction>
</comment>
<dbReference type="EMBL" id="CP117826">
    <property type="protein sequence ID" value="XCC61651.1"/>
    <property type="molecule type" value="Genomic_DNA"/>
</dbReference>
<dbReference type="AlphaFoldDB" id="A0AAU8A746"/>
<evidence type="ECO:0000256" key="5">
    <source>
        <dbReference type="ARBA" id="ARBA00023204"/>
    </source>
</evidence>
<evidence type="ECO:0000313" key="8">
    <source>
        <dbReference type="EMBL" id="XCC61651.1"/>
    </source>
</evidence>
<dbReference type="SUPFAM" id="SSF46767">
    <property type="entry name" value="Methylated DNA-protein cysteine methyltransferase, C-terminal domain"/>
    <property type="match status" value="1"/>
</dbReference>
<dbReference type="InterPro" id="IPR001497">
    <property type="entry name" value="MethylDNA_cys_MeTrfase_AS"/>
</dbReference>
<dbReference type="InterPro" id="IPR036388">
    <property type="entry name" value="WH-like_DNA-bd_sf"/>
</dbReference>
<dbReference type="InterPro" id="IPR052520">
    <property type="entry name" value="ATL_DNA_repair"/>
</dbReference>
<dbReference type="GO" id="GO:0003908">
    <property type="term" value="F:methylated-DNA-[protein]-cysteine S-methyltransferase activity"/>
    <property type="evidence" value="ECO:0007669"/>
    <property type="project" value="UniProtKB-EC"/>
</dbReference>
<comment type="catalytic activity">
    <reaction evidence="6">
        <text>a 6-O-methyl-2'-deoxyguanosine in DNA + L-cysteinyl-[protein] = S-methyl-L-cysteinyl-[protein] + a 2'-deoxyguanosine in DNA</text>
        <dbReference type="Rhea" id="RHEA:24000"/>
        <dbReference type="Rhea" id="RHEA-COMP:10131"/>
        <dbReference type="Rhea" id="RHEA-COMP:10132"/>
        <dbReference type="Rhea" id="RHEA-COMP:11367"/>
        <dbReference type="Rhea" id="RHEA-COMP:11368"/>
        <dbReference type="ChEBI" id="CHEBI:29950"/>
        <dbReference type="ChEBI" id="CHEBI:82612"/>
        <dbReference type="ChEBI" id="CHEBI:85445"/>
        <dbReference type="ChEBI" id="CHEBI:85448"/>
        <dbReference type="EC" id="2.1.1.63"/>
    </reaction>
</comment>